<dbReference type="SUPFAM" id="SSF47336">
    <property type="entry name" value="ACP-like"/>
    <property type="match status" value="1"/>
</dbReference>
<name>A0A1U7H206_9CYAN</name>
<organism evidence="2 3">
    <name type="scientific">Fischerella major NIES-592</name>
    <dbReference type="NCBI Taxonomy" id="210994"/>
    <lineage>
        <taxon>Bacteria</taxon>
        <taxon>Bacillati</taxon>
        <taxon>Cyanobacteriota</taxon>
        <taxon>Cyanophyceae</taxon>
        <taxon>Nostocales</taxon>
        <taxon>Hapalosiphonaceae</taxon>
        <taxon>Fischerella</taxon>
    </lineage>
</organism>
<reference evidence="2 3" key="1">
    <citation type="submission" date="2016-11" db="EMBL/GenBank/DDBJ databases">
        <title>Draft Genome Sequences of Nine Cyanobacterial Strains from Diverse Habitats.</title>
        <authorList>
            <person name="Zhu T."/>
            <person name="Hou S."/>
            <person name="Lu X."/>
            <person name="Hess W.R."/>
        </authorList>
    </citation>
    <scope>NUCLEOTIDE SEQUENCE [LARGE SCALE GENOMIC DNA]</scope>
    <source>
        <strain evidence="2 3">NIES-592</strain>
    </source>
</reference>
<comment type="caution">
    <text evidence="2">The sequence shown here is derived from an EMBL/GenBank/DDBJ whole genome shotgun (WGS) entry which is preliminary data.</text>
</comment>
<evidence type="ECO:0000313" key="3">
    <source>
        <dbReference type="Proteomes" id="UP000186391"/>
    </source>
</evidence>
<dbReference type="InterPro" id="IPR009081">
    <property type="entry name" value="PP-bd_ACP"/>
</dbReference>
<dbReference type="RefSeq" id="WP_062245740.1">
    <property type="nucleotide sequence ID" value="NZ_MRCA01000003.1"/>
</dbReference>
<dbReference type="Pfam" id="PF00550">
    <property type="entry name" value="PP-binding"/>
    <property type="match status" value="1"/>
</dbReference>
<accession>A0A1U7H206</accession>
<dbReference type="InterPro" id="IPR036736">
    <property type="entry name" value="ACP-like_sf"/>
</dbReference>
<protein>
    <submittedName>
        <fullName evidence="2">Acyl carrier protein</fullName>
    </submittedName>
</protein>
<gene>
    <name evidence="2" type="ORF">NIES592_09070</name>
</gene>
<dbReference type="OrthoDB" id="583239at2"/>
<feature type="domain" description="Carrier" evidence="1">
    <location>
        <begin position="16"/>
        <end position="68"/>
    </location>
</feature>
<evidence type="ECO:0000313" key="2">
    <source>
        <dbReference type="EMBL" id="OKH15013.1"/>
    </source>
</evidence>
<dbReference type="Gene3D" id="1.10.1200.10">
    <property type="entry name" value="ACP-like"/>
    <property type="match status" value="1"/>
</dbReference>
<evidence type="ECO:0000259" key="1">
    <source>
        <dbReference type="Pfam" id="PF00550"/>
    </source>
</evidence>
<dbReference type="Proteomes" id="UP000186391">
    <property type="component" value="Unassembled WGS sequence"/>
</dbReference>
<proteinExistence type="predicted"/>
<dbReference type="EMBL" id="MRCA01000003">
    <property type="protein sequence ID" value="OKH15013.1"/>
    <property type="molecule type" value="Genomic_DNA"/>
</dbReference>
<sequence>MQAIDSPIQSTIIEILKDIIQDWDLESDEISLETQLVADLSFASIDIIHFVVAIEDHFKQKFGFAQLLMQDGRYVDDLNLGQVVNFVSSQLNGGV</sequence>
<dbReference type="AlphaFoldDB" id="A0A1U7H206"/>
<keyword evidence="3" id="KW-1185">Reference proteome</keyword>